<keyword evidence="1" id="KW-0812">Transmembrane</keyword>
<dbReference type="RefSeq" id="WP_040202840.1">
    <property type="nucleotide sequence ID" value="NZ_CP010312.1"/>
</dbReference>
<keyword evidence="1" id="KW-0472">Membrane</keyword>
<keyword evidence="3" id="KW-1185">Reference proteome</keyword>
<dbReference type="EMBL" id="CP010312">
    <property type="protein sequence ID" value="AJF08206.1"/>
    <property type="molecule type" value="Genomic_DNA"/>
</dbReference>
<reference evidence="2 3" key="1">
    <citation type="journal article" date="2015" name="Genome Announc.">
        <title>Genomes of Geoalkalibacter ferrihydriticus Z-0531T and Geoalkalibacter subterraneus Red1T, Two Haloalkaliphilic Metal-Reducing Deltaproteobacteria.</title>
        <authorList>
            <person name="Badalamenti J.P."/>
            <person name="Krajmalnik-Brown R."/>
            <person name="Torres C.I."/>
            <person name="Bond D.R."/>
        </authorList>
    </citation>
    <scope>NUCLEOTIDE SEQUENCE [LARGE SCALE GENOMIC DNA]</scope>
    <source>
        <strain evidence="2 3">Red1</strain>
        <plasmid evidence="3">Plasmid pGSUB1</plasmid>
    </source>
</reference>
<keyword evidence="1" id="KW-1133">Transmembrane helix</keyword>
<evidence type="ECO:0000313" key="3">
    <source>
        <dbReference type="Proteomes" id="UP000035036"/>
    </source>
</evidence>
<dbReference type="AlphaFoldDB" id="A0A0B5FX78"/>
<geneLocation type="plasmid" evidence="2 3">
    <name>pGSUB1</name>
</geneLocation>
<keyword evidence="2" id="KW-0614">Plasmid</keyword>
<proteinExistence type="predicted"/>
<protein>
    <submittedName>
        <fullName evidence="2">Uncharacterized protein</fullName>
    </submittedName>
</protein>
<dbReference type="HOGENOM" id="CLU_1784098_0_0_7"/>
<feature type="transmembrane region" description="Helical" evidence="1">
    <location>
        <begin position="12"/>
        <end position="30"/>
    </location>
</feature>
<accession>A0A0B5FX78</accession>
<dbReference type="Proteomes" id="UP000035036">
    <property type="component" value="Plasmid pGSUB1"/>
</dbReference>
<evidence type="ECO:0000313" key="2">
    <source>
        <dbReference type="EMBL" id="AJF08206.1"/>
    </source>
</evidence>
<organism evidence="2 3">
    <name type="scientific">Geoalkalibacter subterraneus</name>
    <dbReference type="NCBI Taxonomy" id="483547"/>
    <lineage>
        <taxon>Bacteria</taxon>
        <taxon>Pseudomonadati</taxon>
        <taxon>Thermodesulfobacteriota</taxon>
        <taxon>Desulfuromonadia</taxon>
        <taxon>Desulfuromonadales</taxon>
        <taxon>Geoalkalibacteraceae</taxon>
        <taxon>Geoalkalibacter</taxon>
    </lineage>
</organism>
<evidence type="ECO:0000256" key="1">
    <source>
        <dbReference type="SAM" id="Phobius"/>
    </source>
</evidence>
<dbReference type="KEGG" id="gsb:GSUB_17100"/>
<gene>
    <name evidence="2" type="ORF">GSUB_17100</name>
</gene>
<name>A0A0B5FX78_9BACT</name>
<sequence length="145" mass="16382">MIHSIGKAIGMVVMIGCALALIFVMFGVFFPGDQEPFFSREYDASEVWSTDSSGLNKYREETVCLDRTQYLFIGSGYQMGITPDYLTNKKVRSCEEKKWPQGVKAMNFSRICRDAILYYQFSKSRGLALTVAVDQNGVPRSCNEN</sequence>